<dbReference type="Pfam" id="PF13400">
    <property type="entry name" value="Tad"/>
    <property type="match status" value="1"/>
</dbReference>
<keyword evidence="4" id="KW-1185">Reference proteome</keyword>
<organism evidence="3 4">
    <name type="scientific">Agreia bicolorata</name>
    <dbReference type="NCBI Taxonomy" id="110935"/>
    <lineage>
        <taxon>Bacteria</taxon>
        <taxon>Bacillati</taxon>
        <taxon>Actinomycetota</taxon>
        <taxon>Actinomycetes</taxon>
        <taxon>Micrococcales</taxon>
        <taxon>Microbacteriaceae</taxon>
        <taxon>Agreia</taxon>
    </lineage>
</organism>
<feature type="domain" description="Putative Flp pilus-assembly TadG-like N-terminal" evidence="2">
    <location>
        <begin position="13"/>
        <end position="58"/>
    </location>
</feature>
<sequence length="149" mass="15613">MNAAAERLRSDEGSTLLLTIFYAALALLVVLVVVGASSLYLERTRLFTVADGAALAGAESFSLDDVELVESAVVPRLDPVAVDAAVDRYLANTPSAAEFADLTVIEATTTDGRSATVTLSASWRPAVLSLIVPNGFPIEVASVARSVFR</sequence>
<evidence type="ECO:0000313" key="3">
    <source>
        <dbReference type="EMBL" id="KJC65581.1"/>
    </source>
</evidence>
<evidence type="ECO:0000313" key="4">
    <source>
        <dbReference type="Proteomes" id="UP000032503"/>
    </source>
</evidence>
<dbReference type="EMBL" id="JYFC01000001">
    <property type="protein sequence ID" value="KJC65581.1"/>
    <property type="molecule type" value="Genomic_DNA"/>
</dbReference>
<accession>A0ABR5CJ00</accession>
<evidence type="ECO:0000256" key="1">
    <source>
        <dbReference type="SAM" id="Phobius"/>
    </source>
</evidence>
<gene>
    <name evidence="3" type="ORF">TZ00_01770</name>
</gene>
<name>A0ABR5CJ00_9MICO</name>
<evidence type="ECO:0000259" key="2">
    <source>
        <dbReference type="Pfam" id="PF13400"/>
    </source>
</evidence>
<reference evidence="3 4" key="1">
    <citation type="journal article" date="2001" name="Int. J. Syst. Evol. Microbiol.">
        <title>Agreia bicolorata gen. nov., sp. nov., to accommodate actinobacteria isolated from narrow reed grass infected by the nematode Heteroanguina graminophila.</title>
        <authorList>
            <person name="Evtushenko L.I."/>
            <person name="Dorofeeva L.V."/>
            <person name="Dobrovolskaya T.G."/>
            <person name="Streshinskaya G.M."/>
            <person name="Subbotin S.A."/>
            <person name="Tiedje J.M."/>
        </authorList>
    </citation>
    <scope>NUCLEOTIDE SEQUENCE [LARGE SCALE GENOMIC DNA]</scope>
    <source>
        <strain evidence="3 4">VKM Ac-1804</strain>
    </source>
</reference>
<keyword evidence="1" id="KW-0472">Membrane</keyword>
<proteinExistence type="predicted"/>
<comment type="caution">
    <text evidence="3">The sequence shown here is derived from an EMBL/GenBank/DDBJ whole genome shotgun (WGS) entry which is preliminary data.</text>
</comment>
<dbReference type="Proteomes" id="UP000032503">
    <property type="component" value="Unassembled WGS sequence"/>
</dbReference>
<keyword evidence="1" id="KW-1133">Transmembrane helix</keyword>
<feature type="transmembrane region" description="Helical" evidence="1">
    <location>
        <begin position="20"/>
        <end position="41"/>
    </location>
</feature>
<dbReference type="InterPro" id="IPR028087">
    <property type="entry name" value="Tad_N"/>
</dbReference>
<protein>
    <recommendedName>
        <fullName evidence="2">Putative Flp pilus-assembly TadG-like N-terminal domain-containing protein</fullName>
    </recommendedName>
</protein>
<dbReference type="RefSeq" id="WP_044438808.1">
    <property type="nucleotide sequence ID" value="NZ_JYFC01000001.1"/>
</dbReference>
<keyword evidence="1" id="KW-0812">Transmembrane</keyword>